<dbReference type="Proteomes" id="UP001152798">
    <property type="component" value="Chromosome 1"/>
</dbReference>
<dbReference type="AlphaFoldDB" id="A0A9P0E512"/>
<evidence type="ECO:0000313" key="1">
    <source>
        <dbReference type="EMBL" id="CAH1390115.1"/>
    </source>
</evidence>
<reference evidence="1" key="1">
    <citation type="submission" date="2022-01" db="EMBL/GenBank/DDBJ databases">
        <authorList>
            <person name="King R."/>
        </authorList>
    </citation>
    <scope>NUCLEOTIDE SEQUENCE</scope>
</reference>
<protein>
    <submittedName>
        <fullName evidence="1">Uncharacterized protein</fullName>
    </submittedName>
</protein>
<gene>
    <name evidence="1" type="ORF">NEZAVI_LOCUS1369</name>
</gene>
<keyword evidence="2" id="KW-1185">Reference proteome</keyword>
<accession>A0A9P0E512</accession>
<sequence length="233" mass="26012">MEKHRSPLKTMDYILDGIRPRGSPRMSYLEYIGMILQRKTERSLSDQESSKEQWKKREILSDAVILRKEIGGVNPGPGAAIKCKRQDKYSEDRPVRCWDRFDRSVVRSASPSAVMIKVIILFIGAAAICYGRPPPEGSLHVVYSKMLSEVGTLQAEPRSGVAYVYSITAPESPSAIESSTSGSSDVLFPQEIDFNGKFDFKDNLSSLKQNKEKKTAFLYIDPLDPKANESGIS</sequence>
<evidence type="ECO:0000313" key="2">
    <source>
        <dbReference type="Proteomes" id="UP001152798"/>
    </source>
</evidence>
<proteinExistence type="predicted"/>
<organism evidence="1 2">
    <name type="scientific">Nezara viridula</name>
    <name type="common">Southern green stink bug</name>
    <name type="synonym">Cimex viridulus</name>
    <dbReference type="NCBI Taxonomy" id="85310"/>
    <lineage>
        <taxon>Eukaryota</taxon>
        <taxon>Metazoa</taxon>
        <taxon>Ecdysozoa</taxon>
        <taxon>Arthropoda</taxon>
        <taxon>Hexapoda</taxon>
        <taxon>Insecta</taxon>
        <taxon>Pterygota</taxon>
        <taxon>Neoptera</taxon>
        <taxon>Paraneoptera</taxon>
        <taxon>Hemiptera</taxon>
        <taxon>Heteroptera</taxon>
        <taxon>Panheteroptera</taxon>
        <taxon>Pentatomomorpha</taxon>
        <taxon>Pentatomoidea</taxon>
        <taxon>Pentatomidae</taxon>
        <taxon>Pentatominae</taxon>
        <taxon>Nezara</taxon>
    </lineage>
</organism>
<name>A0A9P0E512_NEZVI</name>
<dbReference type="EMBL" id="OV725077">
    <property type="protein sequence ID" value="CAH1390115.1"/>
    <property type="molecule type" value="Genomic_DNA"/>
</dbReference>
<dbReference type="OrthoDB" id="10371914at2759"/>